<sequence>MLIKDKKIAIVGGGPGGLTLARLLQLKGANVQVFERDADKYARQQGATLDLHDESGLKAVERAELIEQFKQNYRPGAETLRVVNEEGALFLDEHAQPKDIGFGNEYFRPEIDRGPLRDIFIDSLQPGTILWDHQFISMESKNGGWLLTFKNEKSVYADIVIAADGANSKIRPYISNSRPVYSGIMMVEGNIYHAEKNAPALHALVKGGKVFALGKDKSIILSAKGDGCLSFCTGCWEQEGWINECGIDFNNRASVFVWFKQRFADWSMLWHELFATDEIYFVPRPMYHYPPGQHWEALSNVTMLGDAAHRMPPYAGEGVNMAMLDALELSECFTNGKYPDLKTAIANFEKQMCQRAGEITTITLNQMQALHSPGAIKHLLNIFQGM</sequence>
<evidence type="ECO:0000259" key="6">
    <source>
        <dbReference type="Pfam" id="PF01494"/>
    </source>
</evidence>
<evidence type="ECO:0000256" key="2">
    <source>
        <dbReference type="ARBA" id="ARBA00022827"/>
    </source>
</evidence>
<protein>
    <recommendedName>
        <fullName evidence="5">Flavin-dependent monooxygenase</fullName>
    </recommendedName>
    <alternativeName>
        <fullName evidence="5">TetX monooxygenase</fullName>
        <shortName evidence="5">TetX</shortName>
        <ecNumber evidence="5">1.14.13.-</ecNumber>
    </alternativeName>
</protein>
<comment type="catalytic activity">
    <reaction evidence="5">
        <text>a tetracycline + NADPH + O2 + H(+) = an 11a-hydroxytetracycline + NADP(+) + H2O</text>
        <dbReference type="Rhea" id="RHEA:61444"/>
        <dbReference type="ChEBI" id="CHEBI:15377"/>
        <dbReference type="ChEBI" id="CHEBI:15378"/>
        <dbReference type="ChEBI" id="CHEBI:15379"/>
        <dbReference type="ChEBI" id="CHEBI:57783"/>
        <dbReference type="ChEBI" id="CHEBI:58349"/>
        <dbReference type="ChEBI" id="CHEBI:144644"/>
        <dbReference type="ChEBI" id="CHEBI:144645"/>
    </reaction>
</comment>
<comment type="caution">
    <text evidence="7">The sequence shown here is derived from an EMBL/GenBank/DDBJ whole genome shotgun (WGS) entry which is preliminary data.</text>
</comment>
<evidence type="ECO:0000313" key="8">
    <source>
        <dbReference type="Proteomes" id="UP000192796"/>
    </source>
</evidence>
<dbReference type="SUPFAM" id="SSF51905">
    <property type="entry name" value="FAD/NAD(P)-binding domain"/>
    <property type="match status" value="1"/>
</dbReference>
<accession>A0A1V9FYN6</accession>
<comment type="similarity">
    <text evidence="5">Belongs to the aromatic-ring hydroxylase family. TetX subfamily.</text>
</comment>
<keyword evidence="5" id="KW-0963">Cytoplasm</keyword>
<dbReference type="GO" id="GO:0071949">
    <property type="term" value="F:FAD binding"/>
    <property type="evidence" value="ECO:0007669"/>
    <property type="project" value="InterPro"/>
</dbReference>
<reference evidence="7 8" key="1">
    <citation type="submission" date="2016-03" db="EMBL/GenBank/DDBJ databases">
        <title>Niastella vici sp. nov., isolated from farmland soil.</title>
        <authorList>
            <person name="Chen L."/>
            <person name="Wang D."/>
            <person name="Yang S."/>
            <person name="Wang G."/>
        </authorList>
    </citation>
    <scope>NUCLEOTIDE SEQUENCE [LARGE SCALE GENOMIC DNA]</scope>
    <source>
        <strain evidence="7 8">DJ57</strain>
    </source>
</reference>
<dbReference type="EC" id="1.14.13.-" evidence="5"/>
<name>A0A1V9FYN6_9BACT</name>
<keyword evidence="4 5" id="KW-0503">Monooxygenase</keyword>
<dbReference type="InterPro" id="IPR036188">
    <property type="entry name" value="FAD/NAD-bd_sf"/>
</dbReference>
<gene>
    <name evidence="7" type="ORF">A3860_24375</name>
</gene>
<dbReference type="STRING" id="1703345.A3860_24375"/>
<dbReference type="GO" id="GO:0005737">
    <property type="term" value="C:cytoplasm"/>
    <property type="evidence" value="ECO:0007669"/>
    <property type="project" value="UniProtKB-SubCell"/>
</dbReference>
<dbReference type="Proteomes" id="UP000192796">
    <property type="component" value="Unassembled WGS sequence"/>
</dbReference>
<proteinExistence type="inferred from homology"/>
<evidence type="ECO:0000256" key="5">
    <source>
        <dbReference type="HAMAP-Rule" id="MF_00845"/>
    </source>
</evidence>
<dbReference type="EMBL" id="LVYD01000045">
    <property type="protein sequence ID" value="OQP63481.1"/>
    <property type="molecule type" value="Genomic_DNA"/>
</dbReference>
<evidence type="ECO:0000256" key="1">
    <source>
        <dbReference type="ARBA" id="ARBA00022630"/>
    </source>
</evidence>
<dbReference type="RefSeq" id="WP_081147744.1">
    <property type="nucleotide sequence ID" value="NZ_LVYD01000045.1"/>
</dbReference>
<comment type="subcellular location">
    <subcellularLocation>
        <location evidence="5">Cytoplasm</location>
    </subcellularLocation>
</comment>
<keyword evidence="5" id="KW-0547">Nucleotide-binding</keyword>
<dbReference type="PANTHER" id="PTHR46972:SF1">
    <property type="entry name" value="FAD DEPENDENT OXIDOREDUCTASE DOMAIN-CONTAINING PROTEIN"/>
    <property type="match status" value="1"/>
</dbReference>
<comment type="cofactor">
    <cofactor evidence="5">
        <name>FAD</name>
        <dbReference type="ChEBI" id="CHEBI:57692"/>
    </cofactor>
</comment>
<dbReference type="PRINTS" id="PR00420">
    <property type="entry name" value="RNGMNOXGNASE"/>
</dbReference>
<dbReference type="OrthoDB" id="9782160at2"/>
<keyword evidence="2 5" id="KW-0274">FAD</keyword>
<evidence type="ECO:0000256" key="3">
    <source>
        <dbReference type="ARBA" id="ARBA00023002"/>
    </source>
</evidence>
<keyword evidence="8" id="KW-1185">Reference proteome</keyword>
<dbReference type="Gene3D" id="3.50.50.60">
    <property type="entry name" value="FAD/NAD(P)-binding domain"/>
    <property type="match status" value="1"/>
</dbReference>
<feature type="domain" description="FAD-binding" evidence="6">
    <location>
        <begin position="301"/>
        <end position="330"/>
    </location>
</feature>
<evidence type="ECO:0000256" key="4">
    <source>
        <dbReference type="ARBA" id="ARBA00023033"/>
    </source>
</evidence>
<dbReference type="GO" id="GO:0004497">
    <property type="term" value="F:monooxygenase activity"/>
    <property type="evidence" value="ECO:0007669"/>
    <property type="project" value="UniProtKB-UniRule"/>
</dbReference>
<comment type="function">
    <text evidence="5">An FAD-requiring monooxygenase active on some tetracycline antibiotic derivatives, which leads to their inactivation. Hydroxylates carbon 11a of tetracycline and some analogs.</text>
</comment>
<comment type="subunit">
    <text evidence="5">Monomer.</text>
</comment>
<dbReference type="InterPro" id="IPR002938">
    <property type="entry name" value="FAD-bd"/>
</dbReference>
<dbReference type="GO" id="GO:0046677">
    <property type="term" value="P:response to antibiotic"/>
    <property type="evidence" value="ECO:0007669"/>
    <property type="project" value="InterPro"/>
</dbReference>
<dbReference type="HAMAP" id="MF_00845">
    <property type="entry name" value="TetX_monooxygenase"/>
    <property type="match status" value="1"/>
</dbReference>
<keyword evidence="3 5" id="KW-0560">Oxidoreductase</keyword>
<keyword evidence="5" id="KW-0521">NADP</keyword>
<comment type="domain">
    <text evidence="5">Consists of an N-terminal FAD-binding domain with a Rossman fold and a C-terminal substrate-binding domain.</text>
</comment>
<evidence type="ECO:0000313" key="7">
    <source>
        <dbReference type="EMBL" id="OQP63481.1"/>
    </source>
</evidence>
<dbReference type="PANTHER" id="PTHR46972">
    <property type="entry name" value="MONOOXYGENASE ASQM-RELATED"/>
    <property type="match status" value="1"/>
</dbReference>
<feature type="binding site" evidence="5">
    <location>
        <position position="306"/>
    </location>
    <ligand>
        <name>FAD</name>
        <dbReference type="ChEBI" id="CHEBI:57692"/>
    </ligand>
</feature>
<feature type="binding site" evidence="5">
    <location>
        <position position="50"/>
    </location>
    <ligand>
        <name>FAD</name>
        <dbReference type="ChEBI" id="CHEBI:57692"/>
    </ligand>
</feature>
<dbReference type="InterPro" id="IPR043683">
    <property type="entry name" value="TetX_monooxygenase"/>
</dbReference>
<keyword evidence="1 5" id="KW-0285">Flavoprotein</keyword>
<feature type="binding site" evidence="5">
    <location>
        <position position="43"/>
    </location>
    <ligand>
        <name>NADPH</name>
        <dbReference type="ChEBI" id="CHEBI:57783"/>
    </ligand>
</feature>
<organism evidence="7 8">
    <name type="scientific">Niastella vici</name>
    <dbReference type="NCBI Taxonomy" id="1703345"/>
    <lineage>
        <taxon>Bacteria</taxon>
        <taxon>Pseudomonadati</taxon>
        <taxon>Bacteroidota</taxon>
        <taxon>Chitinophagia</taxon>
        <taxon>Chitinophagales</taxon>
        <taxon>Chitinophagaceae</taxon>
        <taxon>Niastella</taxon>
    </lineage>
</organism>
<dbReference type="Pfam" id="PF01494">
    <property type="entry name" value="FAD_binding_3"/>
    <property type="match status" value="2"/>
</dbReference>
<feature type="binding site" evidence="5">
    <location>
        <position position="113"/>
    </location>
    <ligand>
        <name>FAD</name>
        <dbReference type="ChEBI" id="CHEBI:57692"/>
    </ligand>
</feature>
<dbReference type="AlphaFoldDB" id="A0A1V9FYN6"/>
<feature type="domain" description="FAD-binding" evidence="6">
    <location>
        <begin position="7"/>
        <end position="50"/>
    </location>
</feature>